<proteinExistence type="predicted"/>
<dbReference type="OrthoDB" id="2555634at2759"/>
<feature type="compositionally biased region" description="Polar residues" evidence="1">
    <location>
        <begin position="170"/>
        <end position="194"/>
    </location>
</feature>
<evidence type="ECO:0000313" key="2">
    <source>
        <dbReference type="EMBL" id="KAH0536878.1"/>
    </source>
</evidence>
<dbReference type="PANTHER" id="PTHR13621">
    <property type="entry name" value="PROLINE-RICH PROTEIN PRCC"/>
    <property type="match status" value="1"/>
</dbReference>
<dbReference type="Proteomes" id="UP000698800">
    <property type="component" value="Unassembled WGS sequence"/>
</dbReference>
<evidence type="ECO:0008006" key="4">
    <source>
        <dbReference type="Google" id="ProtNLM"/>
    </source>
</evidence>
<comment type="caution">
    <text evidence="2">The sequence shown here is derived from an EMBL/GenBank/DDBJ whole genome shotgun (WGS) entry which is preliminary data.</text>
</comment>
<dbReference type="GO" id="GO:0005634">
    <property type="term" value="C:nucleus"/>
    <property type="evidence" value="ECO:0007669"/>
    <property type="project" value="TreeGrafter"/>
</dbReference>
<protein>
    <recommendedName>
        <fullName evidence="4">Mitotic checkpoint regulator, MAD2B-interacting-domain-containing protein</fullName>
    </recommendedName>
</protein>
<gene>
    <name evidence="2" type="ORF">FGG08_006281</name>
</gene>
<feature type="compositionally biased region" description="Basic and acidic residues" evidence="1">
    <location>
        <begin position="30"/>
        <end position="40"/>
    </location>
</feature>
<feature type="region of interest" description="Disordered" evidence="1">
    <location>
        <begin position="117"/>
        <end position="337"/>
    </location>
</feature>
<feature type="compositionally biased region" description="Polar residues" evidence="1">
    <location>
        <begin position="306"/>
        <end position="315"/>
    </location>
</feature>
<accession>A0A9P8I3S2</accession>
<feature type="compositionally biased region" description="Pro residues" evidence="1">
    <location>
        <begin position="275"/>
        <end position="289"/>
    </location>
</feature>
<dbReference type="InterPro" id="IPR018800">
    <property type="entry name" value="PRCC"/>
</dbReference>
<feature type="compositionally biased region" description="Polar residues" evidence="1">
    <location>
        <begin position="325"/>
        <end position="337"/>
    </location>
</feature>
<feature type="compositionally biased region" description="Low complexity" evidence="1">
    <location>
        <begin position="290"/>
        <end position="301"/>
    </location>
</feature>
<sequence>MGLVDYSDSENSDSDTVPEPKPNVYISKASEQKPESKLEKTITAPVKPAFQKVVDRSNPRKILVSLPKSTEQDGLGGEQSADGPPAKRPRLGGGAFSGFNALLPAPKRTGLTIGGGLSGSAAGKGGLGRGVSLKTGATPGFVREKVSESFDEDADGGLGSGFDLKDGYDTTPTHQGPSTNSSEPKIPQTDQSISEPKKTGSAMMFKPLSVARKPPKKKPPIANTTDTASQAPQPPTLPQKKPSLFSFSTGDQDPPPTTSTPSHSNYKPLVYQPTASPPPQDPPSQPQPPSASLSDPSPSTLDEIATSLNLSSSAKRQLFGRQRGGKNTNNPSTPITIKNFNTDAEYAANEQLRAAGETVQHNPVRAIAPGKHSLKQLVTAASNQKEALEEHFATGKRNKREAGSRYGW</sequence>
<keyword evidence="3" id="KW-1185">Reference proteome</keyword>
<name>A0A9P8I3S2_9PEZI</name>
<feature type="compositionally biased region" description="Polar residues" evidence="1">
    <location>
        <begin position="222"/>
        <end position="231"/>
    </location>
</feature>
<dbReference type="Pfam" id="PF10253">
    <property type="entry name" value="PRCC"/>
    <property type="match status" value="1"/>
</dbReference>
<dbReference type="PANTHER" id="PTHR13621:SF2">
    <property type="entry name" value="PROLINE-RICH PROTEIN PRCC"/>
    <property type="match status" value="1"/>
</dbReference>
<reference evidence="2" key="1">
    <citation type="submission" date="2021-03" db="EMBL/GenBank/DDBJ databases">
        <title>Comparative genomics and phylogenomic investigation of the class Geoglossomycetes provide insights into ecological specialization and systematics.</title>
        <authorList>
            <person name="Melie T."/>
            <person name="Pirro S."/>
            <person name="Miller A.N."/>
            <person name="Quandt A."/>
        </authorList>
    </citation>
    <scope>NUCLEOTIDE SEQUENCE</scope>
    <source>
        <strain evidence="2">GBOQ0MN5Z8</strain>
    </source>
</reference>
<evidence type="ECO:0000313" key="3">
    <source>
        <dbReference type="Proteomes" id="UP000698800"/>
    </source>
</evidence>
<feature type="compositionally biased region" description="Gly residues" evidence="1">
    <location>
        <begin position="117"/>
        <end position="129"/>
    </location>
</feature>
<evidence type="ECO:0000256" key="1">
    <source>
        <dbReference type="SAM" id="MobiDB-lite"/>
    </source>
</evidence>
<dbReference type="EMBL" id="JAGHQL010000175">
    <property type="protein sequence ID" value="KAH0536878.1"/>
    <property type="molecule type" value="Genomic_DNA"/>
</dbReference>
<dbReference type="AlphaFoldDB" id="A0A9P8I3S2"/>
<organism evidence="2 3">
    <name type="scientific">Glutinoglossum americanum</name>
    <dbReference type="NCBI Taxonomy" id="1670608"/>
    <lineage>
        <taxon>Eukaryota</taxon>
        <taxon>Fungi</taxon>
        <taxon>Dikarya</taxon>
        <taxon>Ascomycota</taxon>
        <taxon>Pezizomycotina</taxon>
        <taxon>Geoglossomycetes</taxon>
        <taxon>Geoglossales</taxon>
        <taxon>Geoglossaceae</taxon>
        <taxon>Glutinoglossum</taxon>
    </lineage>
</organism>
<feature type="region of interest" description="Disordered" evidence="1">
    <location>
        <begin position="65"/>
        <end position="96"/>
    </location>
</feature>
<feature type="region of interest" description="Disordered" evidence="1">
    <location>
        <begin position="1"/>
        <end position="43"/>
    </location>
</feature>